<dbReference type="EMBL" id="AP025225">
    <property type="protein sequence ID" value="BDB96214.1"/>
    <property type="molecule type" value="Genomic_DNA"/>
</dbReference>
<evidence type="ECO:0000256" key="3">
    <source>
        <dbReference type="ARBA" id="ARBA00023134"/>
    </source>
</evidence>
<dbReference type="Proteomes" id="UP001320209">
    <property type="component" value="Chromosome"/>
</dbReference>
<dbReference type="InterPro" id="IPR005337">
    <property type="entry name" value="RapZ-like"/>
</dbReference>
<dbReference type="InterPro" id="IPR053931">
    <property type="entry name" value="RapZ_C"/>
</dbReference>
<gene>
    <name evidence="6" type="ORF">HYD_3470</name>
</gene>
<name>A0ABN6L2U3_9PROT</name>
<keyword evidence="3" id="KW-0342">GTP-binding</keyword>
<dbReference type="Pfam" id="PF03668">
    <property type="entry name" value="RapZ-like_N"/>
    <property type="match status" value="1"/>
</dbReference>
<keyword evidence="7" id="KW-1185">Reference proteome</keyword>
<evidence type="ECO:0000259" key="5">
    <source>
        <dbReference type="Pfam" id="PF22740"/>
    </source>
</evidence>
<dbReference type="Gene3D" id="3.40.50.300">
    <property type="entry name" value="P-loop containing nucleotide triphosphate hydrolases"/>
    <property type="match status" value="1"/>
</dbReference>
<protein>
    <submittedName>
        <fullName evidence="6">Nucleotide-binding protein</fullName>
    </submittedName>
</protein>
<organism evidence="6 7">
    <name type="scientific">Candidatus Hydrogenosomobacter endosymbioticus</name>
    <dbReference type="NCBI Taxonomy" id="2558174"/>
    <lineage>
        <taxon>Bacteria</taxon>
        <taxon>Pseudomonadati</taxon>
        <taxon>Pseudomonadota</taxon>
        <taxon>Alphaproteobacteria</taxon>
        <taxon>Holosporales</taxon>
        <taxon>Holosporaceae</taxon>
        <taxon>Candidatus Hydrogenosomobacter</taxon>
    </lineage>
</organism>
<dbReference type="PANTHER" id="PTHR30448">
    <property type="entry name" value="RNASE ADAPTER PROTEIN RAPZ"/>
    <property type="match status" value="1"/>
</dbReference>
<dbReference type="NCBIfam" id="NF003828">
    <property type="entry name" value="PRK05416.1"/>
    <property type="match status" value="1"/>
</dbReference>
<evidence type="ECO:0000256" key="1">
    <source>
        <dbReference type="ARBA" id="ARBA00022741"/>
    </source>
</evidence>
<evidence type="ECO:0000313" key="7">
    <source>
        <dbReference type="Proteomes" id="UP001320209"/>
    </source>
</evidence>
<evidence type="ECO:0000259" key="4">
    <source>
        <dbReference type="Pfam" id="PF03668"/>
    </source>
</evidence>
<sequence length="305" mass="34533">MAERLEGERKSCENLFGVECGGIPFSTDRPRVLVITGISGSGKTTALKTLEDFGYEVIDNIPVSLCSDLICQKEMARSVAIGIDLRTRDFDPGFVLSEFAKIDCADVEIVFFEASEEVIRQRYRETRRIHPLGASGNLGERMKKEIDMLSIVKKSANWIIDTSAMSTPELRKVLKEKLCIKSDLTTIYVMSFSFKFGVPSHSDMVFDMRFLPNPYYKKEMRFLTGKAISIKGYLHSEPIFAKFLDSLRGMLLDIVLPKLSGDGRREIILAFGCTGGKHRSVFTAEEVYEMLRSNGYRVKLHHREL</sequence>
<dbReference type="Pfam" id="PF22740">
    <property type="entry name" value="PapZ_C"/>
    <property type="match status" value="1"/>
</dbReference>
<dbReference type="InterPro" id="IPR027417">
    <property type="entry name" value="P-loop_NTPase"/>
</dbReference>
<proteinExistence type="predicted"/>
<evidence type="ECO:0000256" key="2">
    <source>
        <dbReference type="ARBA" id="ARBA00022840"/>
    </source>
</evidence>
<accession>A0ABN6L2U3</accession>
<dbReference type="SUPFAM" id="SSF52540">
    <property type="entry name" value="P-loop containing nucleoside triphosphate hydrolases"/>
    <property type="match status" value="1"/>
</dbReference>
<feature type="domain" description="RapZ-like N-terminal" evidence="4">
    <location>
        <begin position="32"/>
        <end position="179"/>
    </location>
</feature>
<dbReference type="InterPro" id="IPR053930">
    <property type="entry name" value="RapZ-like_N"/>
</dbReference>
<dbReference type="RefSeq" id="WP_236865765.1">
    <property type="nucleotide sequence ID" value="NZ_AP025225.1"/>
</dbReference>
<keyword evidence="2" id="KW-0067">ATP-binding</keyword>
<dbReference type="PANTHER" id="PTHR30448:SF0">
    <property type="entry name" value="RNASE ADAPTER PROTEIN RAPZ"/>
    <property type="match status" value="1"/>
</dbReference>
<evidence type="ECO:0000313" key="6">
    <source>
        <dbReference type="EMBL" id="BDB96214.1"/>
    </source>
</evidence>
<feature type="domain" description="RapZ C-terminal" evidence="5">
    <location>
        <begin position="186"/>
        <end position="305"/>
    </location>
</feature>
<reference evidence="6" key="1">
    <citation type="submission" date="2021-10" db="EMBL/GenBank/DDBJ databases">
        <title>Genome Sequence of The Candidatus Hydrogeosomobacter endosymbioticus, an Intracellular Bacterial Symbiont of the Anaerobic Ciliate GW7.</title>
        <authorList>
            <person name="Shiohama Y."/>
            <person name="Shinzato N."/>
        </authorList>
    </citation>
    <scope>NUCLEOTIDE SEQUENCE [LARGE SCALE GENOMIC DNA]</scope>
    <source>
        <strain evidence="6">200920</strain>
    </source>
</reference>
<keyword evidence="1" id="KW-0547">Nucleotide-binding</keyword>